<dbReference type="EMBL" id="AY458648">
    <property type="protein sequence ID" value="AAR38272.1"/>
    <property type="molecule type" value="Genomic_DNA"/>
</dbReference>
<reference evidence="1" key="1">
    <citation type="submission" date="2003-11" db="EMBL/GenBank/DDBJ databases">
        <authorList>
            <person name="Heidelberg J.F."/>
            <person name="Eisen J.A."/>
            <person name="Nelson W.C."/>
            <person name="DeLong E.F."/>
        </authorList>
    </citation>
    <scope>NUCLEOTIDE SEQUENCE</scope>
</reference>
<organism evidence="1">
    <name type="scientific">uncultured marine bacterium 581</name>
    <dbReference type="NCBI Taxonomy" id="257401"/>
    <lineage>
        <taxon>Bacteria</taxon>
        <taxon>environmental samples</taxon>
    </lineage>
</organism>
<evidence type="ECO:0000313" key="1">
    <source>
        <dbReference type="EMBL" id="AAR38272.1"/>
    </source>
</evidence>
<gene>
    <name evidence="1" type="ORF">MBMO_EBAC000-69B03.21</name>
</gene>
<proteinExistence type="predicted"/>
<accession>Q6SFE6</accession>
<protein>
    <submittedName>
        <fullName evidence="1">Uncharacterized protein</fullName>
    </submittedName>
</protein>
<dbReference type="AlphaFoldDB" id="Q6SFE6"/>
<sequence length="49" mass="5597">MYPPQQVANNSKGACHAENWHRFDKRIIVNLLPNFGRLSETLGWQQGAC</sequence>
<reference evidence="1" key="2">
    <citation type="submission" date="2003-12" db="EMBL/GenBank/DDBJ databases">
        <title>Monterey Bay Coastal Ocean Microbial Observatory environmental clone sequencing.</title>
        <authorList>
            <person name="DeLong E.F."/>
        </authorList>
    </citation>
    <scope>NUCLEOTIDE SEQUENCE</scope>
</reference>
<name>Q6SFE6_9BACT</name>